<sequence>MRILTSFLLLFSCLFIAVHDPLTGPEPARSESSYSLTDSLYSVADSAKMTDELLSFKNMRKIVTEINDGYRKRAEFDDTRLLNQFNNADVNDMFAPQVEKSRTLRMRLAEIFDEMSFDPHPAIDSSGALQRKVLSRDSQNDLDQLTRTVTPDPDSVGTRTVQTNGQSRKIKKPAPSLVERDYRSLFMS</sequence>
<protein>
    <submittedName>
        <fullName evidence="3 5">Uncharacterized protein</fullName>
    </submittedName>
</protein>
<evidence type="ECO:0000256" key="2">
    <source>
        <dbReference type="SAM" id="SignalP"/>
    </source>
</evidence>
<evidence type="ECO:0000313" key="4">
    <source>
        <dbReference type="Proteomes" id="UP000272942"/>
    </source>
</evidence>
<gene>
    <name evidence="3" type="ORF">ECPE_LOCUS7260</name>
</gene>
<reference evidence="5" key="1">
    <citation type="submission" date="2016-06" db="UniProtKB">
        <authorList>
            <consortium name="WormBaseParasite"/>
        </authorList>
    </citation>
    <scope>IDENTIFICATION</scope>
</reference>
<dbReference type="WBParaSite" id="ECPE_0000727601-mRNA-1">
    <property type="protein sequence ID" value="ECPE_0000727601-mRNA-1"/>
    <property type="gene ID" value="ECPE_0000727601"/>
</dbReference>
<evidence type="ECO:0000313" key="3">
    <source>
        <dbReference type="EMBL" id="VDP80598.1"/>
    </source>
</evidence>
<accession>A0A183AJX5</accession>
<evidence type="ECO:0000256" key="1">
    <source>
        <dbReference type="SAM" id="MobiDB-lite"/>
    </source>
</evidence>
<dbReference type="EMBL" id="UZAN01044354">
    <property type="protein sequence ID" value="VDP80598.1"/>
    <property type="molecule type" value="Genomic_DNA"/>
</dbReference>
<feature type="region of interest" description="Disordered" evidence="1">
    <location>
        <begin position="144"/>
        <end position="175"/>
    </location>
</feature>
<name>A0A183AJX5_9TREM</name>
<feature type="compositionally biased region" description="Polar residues" evidence="1">
    <location>
        <begin position="157"/>
        <end position="167"/>
    </location>
</feature>
<dbReference type="OrthoDB" id="6258775at2759"/>
<feature type="chain" id="PRO_5043138065" evidence="2">
    <location>
        <begin position="20"/>
        <end position="188"/>
    </location>
</feature>
<dbReference type="AlphaFoldDB" id="A0A183AJX5"/>
<keyword evidence="4" id="KW-1185">Reference proteome</keyword>
<dbReference type="Proteomes" id="UP000272942">
    <property type="component" value="Unassembled WGS sequence"/>
</dbReference>
<reference evidence="3 4" key="2">
    <citation type="submission" date="2018-11" db="EMBL/GenBank/DDBJ databases">
        <authorList>
            <consortium name="Pathogen Informatics"/>
        </authorList>
    </citation>
    <scope>NUCLEOTIDE SEQUENCE [LARGE SCALE GENOMIC DNA]</scope>
    <source>
        <strain evidence="3 4">Egypt</strain>
    </source>
</reference>
<proteinExistence type="predicted"/>
<evidence type="ECO:0000313" key="5">
    <source>
        <dbReference type="WBParaSite" id="ECPE_0000727601-mRNA-1"/>
    </source>
</evidence>
<keyword evidence="2" id="KW-0732">Signal</keyword>
<organism evidence="5">
    <name type="scientific">Echinostoma caproni</name>
    <dbReference type="NCBI Taxonomy" id="27848"/>
    <lineage>
        <taxon>Eukaryota</taxon>
        <taxon>Metazoa</taxon>
        <taxon>Spiralia</taxon>
        <taxon>Lophotrochozoa</taxon>
        <taxon>Platyhelminthes</taxon>
        <taxon>Trematoda</taxon>
        <taxon>Digenea</taxon>
        <taxon>Plagiorchiida</taxon>
        <taxon>Echinostomata</taxon>
        <taxon>Echinostomatoidea</taxon>
        <taxon>Echinostomatidae</taxon>
        <taxon>Echinostoma</taxon>
    </lineage>
</organism>
<feature type="signal peptide" evidence="2">
    <location>
        <begin position="1"/>
        <end position="19"/>
    </location>
</feature>